<dbReference type="AlphaFoldDB" id="A0A6U3F9M1"/>
<gene>
    <name evidence="2" type="ORF">LGLO00237_LOCUS3941</name>
</gene>
<reference evidence="2" key="1">
    <citation type="submission" date="2021-01" db="EMBL/GenBank/DDBJ databases">
        <authorList>
            <person name="Corre E."/>
            <person name="Pelletier E."/>
            <person name="Niang G."/>
            <person name="Scheremetjew M."/>
            <person name="Finn R."/>
            <person name="Kale V."/>
            <person name="Holt S."/>
            <person name="Cochrane G."/>
            <person name="Meng A."/>
            <person name="Brown T."/>
            <person name="Cohen L."/>
        </authorList>
    </citation>
    <scope>NUCLEOTIDE SEQUENCE</scope>
    <source>
        <strain evidence="2">CCCM811</strain>
    </source>
</reference>
<feature type="domain" description="GST N-terminal" evidence="1">
    <location>
        <begin position="3"/>
        <end position="85"/>
    </location>
</feature>
<evidence type="ECO:0000313" key="2">
    <source>
        <dbReference type="EMBL" id="CAE0649917.1"/>
    </source>
</evidence>
<dbReference type="EMBL" id="HBIV01005492">
    <property type="protein sequence ID" value="CAE0649917.1"/>
    <property type="molecule type" value="Transcribed_RNA"/>
</dbReference>
<name>A0A6U3F9M1_9EUKA</name>
<dbReference type="InterPro" id="IPR004045">
    <property type="entry name" value="Glutathione_S-Trfase_N"/>
</dbReference>
<dbReference type="GO" id="GO:0006749">
    <property type="term" value="P:glutathione metabolic process"/>
    <property type="evidence" value="ECO:0007669"/>
    <property type="project" value="TreeGrafter"/>
</dbReference>
<sequence length="218" mass="24576">MSEGKCLYKADVSANSVGCIAFNEFSGLKWETKSVDLMKGETRTPEFLAMNPLHICPTLKINKDLSIWESNAILRYMGSSSKKAYPENIEQRAWVDTMLDYRQCNFYPKVSTVCYGFLGFRKPGSEEEVKKGKAALEAEIKQFGDAFLKEGKFMGGFAEPTIADFSMISAIEFAKVIKGLKWEKSVEEYYERFNKAVPGFAKGAAICRGYVKSCYDKQ</sequence>
<proteinExistence type="predicted"/>
<dbReference type="GO" id="GO:0004364">
    <property type="term" value="F:glutathione transferase activity"/>
    <property type="evidence" value="ECO:0007669"/>
    <property type="project" value="TreeGrafter"/>
</dbReference>
<accession>A0A6U3F9M1</accession>
<dbReference type="InterPro" id="IPR040079">
    <property type="entry name" value="Glutathione_S-Trfase"/>
</dbReference>
<dbReference type="InterPro" id="IPR036249">
    <property type="entry name" value="Thioredoxin-like_sf"/>
</dbReference>
<dbReference type="Gene3D" id="3.40.30.10">
    <property type="entry name" value="Glutaredoxin"/>
    <property type="match status" value="1"/>
</dbReference>
<evidence type="ECO:0000259" key="1">
    <source>
        <dbReference type="PROSITE" id="PS50404"/>
    </source>
</evidence>
<dbReference type="Gene3D" id="1.20.1050.10">
    <property type="match status" value="1"/>
</dbReference>
<dbReference type="PANTHER" id="PTHR43969:SF9">
    <property type="entry name" value="GLUTATHIONE S TRANSFERASE D10, ISOFORM A-RELATED"/>
    <property type="match status" value="1"/>
</dbReference>
<dbReference type="SFLD" id="SFLDS00019">
    <property type="entry name" value="Glutathione_Transferase_(cytos"/>
    <property type="match status" value="1"/>
</dbReference>
<dbReference type="SUPFAM" id="SSF47616">
    <property type="entry name" value="GST C-terminal domain-like"/>
    <property type="match status" value="1"/>
</dbReference>
<dbReference type="SUPFAM" id="SSF52833">
    <property type="entry name" value="Thioredoxin-like"/>
    <property type="match status" value="1"/>
</dbReference>
<organism evidence="2">
    <name type="scientific">Lotharella globosa</name>
    <dbReference type="NCBI Taxonomy" id="91324"/>
    <lineage>
        <taxon>Eukaryota</taxon>
        <taxon>Sar</taxon>
        <taxon>Rhizaria</taxon>
        <taxon>Cercozoa</taxon>
        <taxon>Chlorarachniophyceae</taxon>
        <taxon>Lotharella</taxon>
    </lineage>
</organism>
<dbReference type="Pfam" id="PF02798">
    <property type="entry name" value="GST_N"/>
    <property type="match status" value="1"/>
</dbReference>
<protein>
    <recommendedName>
        <fullName evidence="1">GST N-terminal domain-containing protein</fullName>
    </recommendedName>
</protein>
<dbReference type="SFLD" id="SFLDG00358">
    <property type="entry name" value="Main_(cytGST)"/>
    <property type="match status" value="1"/>
</dbReference>
<dbReference type="PANTHER" id="PTHR43969">
    <property type="entry name" value="GLUTATHIONE S TRANSFERASE D10, ISOFORM A-RELATED"/>
    <property type="match status" value="1"/>
</dbReference>
<dbReference type="InterPro" id="IPR036282">
    <property type="entry name" value="Glutathione-S-Trfase_C_sf"/>
</dbReference>
<dbReference type="PROSITE" id="PS50404">
    <property type="entry name" value="GST_NTER"/>
    <property type="match status" value="1"/>
</dbReference>